<keyword evidence="5 10" id="KW-0001">2Fe-2S</keyword>
<proteinExistence type="inferred from homology"/>
<comment type="domain">
    <text evidence="10">The N-terminal domain has structural similarity with S-adenosyl-L-methionine-dependent methyltransferases, but does not bind S-adenosyl-L-methionine. It is required for correct assembly of the 2 Fe-S clusters.</text>
</comment>
<keyword evidence="3 10" id="KW-0004">4Fe-4S</keyword>
<dbReference type="OrthoDB" id="311633at2759"/>
<dbReference type="InterPro" id="IPR031838">
    <property type="entry name" value="Dre2_N"/>
</dbReference>
<gene>
    <name evidence="14" type="ORF">CMQ_462</name>
</gene>
<dbReference type="GeneID" id="25977851"/>
<comment type="cofactor">
    <cofactor evidence="10">
        <name>[2Fe-2S] cluster</name>
        <dbReference type="ChEBI" id="CHEBI:190135"/>
    </cofactor>
</comment>
<name>F0XC99_GROCL</name>
<dbReference type="AlphaFoldDB" id="F0XC99"/>
<feature type="region of interest" description="Disordered" evidence="11">
    <location>
        <begin position="213"/>
        <end position="234"/>
    </location>
</feature>
<evidence type="ECO:0000259" key="13">
    <source>
        <dbReference type="Pfam" id="PF16803"/>
    </source>
</evidence>
<protein>
    <submittedName>
        <fullName evidence="14">Anamorsin family protein</fullName>
    </submittedName>
</protein>
<dbReference type="RefSeq" id="XP_014173016.1">
    <property type="nucleotide sequence ID" value="XM_014317541.1"/>
</dbReference>
<dbReference type="PANTHER" id="PTHR13273">
    <property type="entry name" value="ANAMORSIN"/>
    <property type="match status" value="1"/>
</dbReference>
<evidence type="ECO:0000256" key="1">
    <source>
        <dbReference type="ARBA" id="ARBA00001966"/>
    </source>
</evidence>
<feature type="binding site" evidence="10">
    <location>
        <position position="300"/>
    </location>
    <ligand>
        <name>[4Fe-4S] cluster</name>
        <dbReference type="ChEBI" id="CHEBI:49883"/>
    </ligand>
</feature>
<feature type="domain" description="Anamorsin C-terminal" evidence="12">
    <location>
        <begin position="222"/>
        <end position="319"/>
    </location>
</feature>
<dbReference type="Gene3D" id="3.40.50.11000">
    <property type="entry name" value="Fe-S cluster assembly protein Dre2, N-terminal domain"/>
    <property type="match status" value="1"/>
</dbReference>
<dbReference type="InParanoid" id="F0XC99"/>
<dbReference type="GO" id="GO:0009055">
    <property type="term" value="F:electron transfer activity"/>
    <property type="evidence" value="ECO:0007669"/>
    <property type="project" value="UniProtKB-UniRule"/>
</dbReference>
<feature type="region of interest" description="Fe-S binding site B" evidence="10">
    <location>
        <begin position="289"/>
        <end position="303"/>
    </location>
</feature>
<comment type="subcellular location">
    <subcellularLocation>
        <location evidence="10">Cytoplasm</location>
    </subcellularLocation>
    <subcellularLocation>
        <location evidence="10">Mitochondrion intermembrane space</location>
    </subcellularLocation>
</comment>
<keyword evidence="9 10" id="KW-0496">Mitochondrion</keyword>
<evidence type="ECO:0000313" key="14">
    <source>
        <dbReference type="EMBL" id="EFX03534.1"/>
    </source>
</evidence>
<dbReference type="EMBL" id="GL629765">
    <property type="protein sequence ID" value="EFX03534.1"/>
    <property type="molecule type" value="Genomic_DNA"/>
</dbReference>
<comment type="caution">
    <text evidence="10">Lacks conserved residue(s) required for the propagation of feature annotation.</text>
</comment>
<dbReference type="HAMAP" id="MF_03115">
    <property type="entry name" value="Anamorsin"/>
    <property type="match status" value="1"/>
</dbReference>
<dbReference type="PANTHER" id="PTHR13273:SF14">
    <property type="entry name" value="ANAMORSIN"/>
    <property type="match status" value="1"/>
</dbReference>
<evidence type="ECO:0000259" key="12">
    <source>
        <dbReference type="Pfam" id="PF05093"/>
    </source>
</evidence>
<dbReference type="InterPro" id="IPR007785">
    <property type="entry name" value="Anamorsin"/>
</dbReference>
<feature type="short sequence motif" description="Cx2C motif 2" evidence="10">
    <location>
        <begin position="300"/>
        <end position="303"/>
    </location>
</feature>
<comment type="domain">
    <text evidence="10">The C-terminal domain binds 2 Fe-S clusters but is otherwise mostly in an intrinsically disordered conformation.</text>
</comment>
<comment type="cofactor">
    <cofactor evidence="1 10">
        <name>[4Fe-4S] cluster</name>
        <dbReference type="ChEBI" id="CHEBI:49883"/>
    </cofactor>
</comment>
<feature type="short sequence motif" description="Cx2C motif 1" evidence="10">
    <location>
        <begin position="289"/>
        <end position="292"/>
    </location>
</feature>
<feature type="binding site" evidence="10">
    <location>
        <position position="303"/>
    </location>
    <ligand>
        <name>[4Fe-4S] cluster</name>
        <dbReference type="ChEBI" id="CHEBI:49883"/>
    </ligand>
</feature>
<dbReference type="HOGENOM" id="CLU_067152_1_0_1"/>
<dbReference type="GO" id="GO:0005758">
    <property type="term" value="C:mitochondrial intermembrane space"/>
    <property type="evidence" value="ECO:0007669"/>
    <property type="project" value="UniProtKB-SubCell"/>
</dbReference>
<dbReference type="eggNOG" id="KOG4020">
    <property type="taxonomic scope" value="Eukaryota"/>
</dbReference>
<sequence>MPPSVSIDMLDDSVDFSGFKTAAGSKTNAIRVTAQQLPSSKTLLLAPPSVASHEEKLRAVFATHDRSTSDLQMLDRVAAGLVTLVPASYDLVLVLTDTNGSHRTEALQLLQRSAYTALVPSMKVGAKLQLQDGGRLQGAEAREAILAGLVEKDGVFEKTEEEEAEVVVPLRFGAKKKTAPAAAVATSKGPVVTLNLDDYNDGDELVDEDSLLTQEERNRPPQQPPQCNVDGQKRRRPCKDCTCGLAERLEEEDRTRRADADNNLSNVFKLDSDDLNELDFTIKGKTGSCNSCSLGDAFRCSTCPYIGLPPFQPGEEVKIMSGLVQL</sequence>
<accession>F0XC99</accession>
<keyword evidence="7 10" id="KW-0408">Iron</keyword>
<evidence type="ECO:0000256" key="2">
    <source>
        <dbReference type="ARBA" id="ARBA00008169"/>
    </source>
</evidence>
<evidence type="ECO:0000256" key="10">
    <source>
        <dbReference type="HAMAP-Rule" id="MF_03115"/>
    </source>
</evidence>
<keyword evidence="15" id="KW-1185">Reference proteome</keyword>
<feature type="region of interest" description="Fe-S binding site A" evidence="10">
    <location>
        <begin position="227"/>
        <end position="243"/>
    </location>
</feature>
<dbReference type="Proteomes" id="UP000007796">
    <property type="component" value="Unassembled WGS sequence"/>
</dbReference>
<feature type="binding site" evidence="10">
    <location>
        <position position="292"/>
    </location>
    <ligand>
        <name>[4Fe-4S] cluster</name>
        <dbReference type="ChEBI" id="CHEBI:49883"/>
    </ligand>
</feature>
<feature type="binding site" evidence="10">
    <location>
        <position position="238"/>
    </location>
    <ligand>
        <name>[2Fe-2S] cluster</name>
        <dbReference type="ChEBI" id="CHEBI:190135"/>
    </ligand>
</feature>
<evidence type="ECO:0000256" key="6">
    <source>
        <dbReference type="ARBA" id="ARBA00022723"/>
    </source>
</evidence>
<feature type="binding site" evidence="10">
    <location>
        <position position="289"/>
    </location>
    <ligand>
        <name>[4Fe-4S] cluster</name>
        <dbReference type="ChEBI" id="CHEBI:49883"/>
    </ligand>
</feature>
<feature type="binding site" evidence="10">
    <location>
        <position position="227"/>
    </location>
    <ligand>
        <name>[2Fe-2S] cluster</name>
        <dbReference type="ChEBI" id="CHEBI:190135"/>
    </ligand>
</feature>
<evidence type="ECO:0000256" key="9">
    <source>
        <dbReference type="ARBA" id="ARBA00023128"/>
    </source>
</evidence>
<evidence type="ECO:0000256" key="3">
    <source>
        <dbReference type="ARBA" id="ARBA00022485"/>
    </source>
</evidence>
<reference evidence="14 15" key="1">
    <citation type="journal article" date="2011" name="Proc. Natl. Acad. Sci. U.S.A.">
        <title>Genome and transcriptome analyses of the mountain pine beetle-fungal symbiont Grosmannia clavigera, a lodgepole pine pathogen.</title>
        <authorList>
            <person name="DiGuistini S."/>
            <person name="Wang Y."/>
            <person name="Liao N.Y."/>
            <person name="Taylor G."/>
            <person name="Tanguay P."/>
            <person name="Feau N."/>
            <person name="Henrissat B."/>
            <person name="Chan S.K."/>
            <person name="Hesse-Orce U."/>
            <person name="Alamouti S.M."/>
            <person name="Tsui C.K.M."/>
            <person name="Docking R.T."/>
            <person name="Levasseur A."/>
            <person name="Haridas S."/>
            <person name="Robertson G."/>
            <person name="Birol I."/>
            <person name="Holt R.A."/>
            <person name="Marra M.A."/>
            <person name="Hamelin R.C."/>
            <person name="Hirst M."/>
            <person name="Jones S.J.M."/>
            <person name="Bohlmann J."/>
            <person name="Breuil C."/>
        </authorList>
    </citation>
    <scope>NUCLEOTIDE SEQUENCE [LARGE SCALE GENOMIC DNA]</scope>
    <source>
        <strain evidence="15">kw1407 / UAMH 11150</strain>
    </source>
</reference>
<evidence type="ECO:0000256" key="5">
    <source>
        <dbReference type="ARBA" id="ARBA00022714"/>
    </source>
</evidence>
<dbReference type="InterPro" id="IPR046408">
    <property type="entry name" value="CIAPIN1"/>
</dbReference>
<dbReference type="GO" id="GO:0016226">
    <property type="term" value="P:iron-sulfur cluster assembly"/>
    <property type="evidence" value="ECO:0007669"/>
    <property type="project" value="UniProtKB-UniRule"/>
</dbReference>
<comment type="domain">
    <text evidence="10">The twin Cx2C motifs are involved in the recognition by the mitochondrial MIA40-ERV1 disulfide relay system. The formation of 2 disulfide bonds in the Cx2C motifs through dithiol/disulfide exchange reactions effectively traps the protein in the mitochondrial intermembrane space.</text>
</comment>
<dbReference type="GO" id="GO:0051539">
    <property type="term" value="F:4 iron, 4 sulfur cluster binding"/>
    <property type="evidence" value="ECO:0007669"/>
    <property type="project" value="UniProtKB-KW"/>
</dbReference>
<keyword evidence="4 10" id="KW-0963">Cytoplasm</keyword>
<comment type="similarity">
    <text evidence="2 10">Belongs to the anamorsin family.</text>
</comment>
<organism evidence="15">
    <name type="scientific">Grosmannia clavigera (strain kw1407 / UAMH 11150)</name>
    <name type="common">Blue stain fungus</name>
    <name type="synonym">Graphiocladiella clavigera</name>
    <dbReference type="NCBI Taxonomy" id="655863"/>
    <lineage>
        <taxon>Eukaryota</taxon>
        <taxon>Fungi</taxon>
        <taxon>Dikarya</taxon>
        <taxon>Ascomycota</taxon>
        <taxon>Pezizomycotina</taxon>
        <taxon>Sordariomycetes</taxon>
        <taxon>Sordariomycetidae</taxon>
        <taxon>Ophiostomatales</taxon>
        <taxon>Ophiostomataceae</taxon>
        <taxon>Leptographium</taxon>
    </lineage>
</organism>
<keyword evidence="6 10" id="KW-0479">Metal-binding</keyword>
<dbReference type="GO" id="GO:0046872">
    <property type="term" value="F:metal ion binding"/>
    <property type="evidence" value="ECO:0007669"/>
    <property type="project" value="UniProtKB-KW"/>
</dbReference>
<evidence type="ECO:0000256" key="7">
    <source>
        <dbReference type="ARBA" id="ARBA00023004"/>
    </source>
</evidence>
<evidence type="ECO:0000256" key="4">
    <source>
        <dbReference type="ARBA" id="ARBA00022490"/>
    </source>
</evidence>
<feature type="domain" description="Fe-S cluster assembly protein Dre2 N-terminal" evidence="13">
    <location>
        <begin position="41"/>
        <end position="171"/>
    </location>
</feature>
<dbReference type="STRING" id="655863.F0XC99"/>
<keyword evidence="8 10" id="KW-0411">Iron-sulfur</keyword>
<evidence type="ECO:0000313" key="15">
    <source>
        <dbReference type="Proteomes" id="UP000007796"/>
    </source>
</evidence>
<evidence type="ECO:0000256" key="11">
    <source>
        <dbReference type="SAM" id="MobiDB-lite"/>
    </source>
</evidence>
<feature type="binding site" evidence="10">
    <location>
        <position position="241"/>
    </location>
    <ligand>
        <name>[2Fe-2S] cluster</name>
        <dbReference type="ChEBI" id="CHEBI:190135"/>
    </ligand>
</feature>
<dbReference type="Pfam" id="PF16803">
    <property type="entry name" value="DRE2_N"/>
    <property type="match status" value="1"/>
</dbReference>
<dbReference type="Pfam" id="PF05093">
    <property type="entry name" value="CIAPIN1"/>
    <property type="match status" value="1"/>
</dbReference>
<feature type="binding site" evidence="10">
    <location>
        <position position="243"/>
    </location>
    <ligand>
        <name>[2Fe-2S] cluster</name>
        <dbReference type="ChEBI" id="CHEBI:190135"/>
    </ligand>
</feature>
<dbReference type="GO" id="GO:0051537">
    <property type="term" value="F:2 iron, 2 sulfur cluster binding"/>
    <property type="evidence" value="ECO:0007669"/>
    <property type="project" value="UniProtKB-UniRule"/>
</dbReference>
<evidence type="ECO:0000256" key="8">
    <source>
        <dbReference type="ARBA" id="ARBA00023014"/>
    </source>
</evidence>